<dbReference type="Pfam" id="PF12277">
    <property type="entry name" value="DUF3618"/>
    <property type="match status" value="1"/>
</dbReference>
<keyword evidence="2" id="KW-0472">Membrane</keyword>
<feature type="compositionally biased region" description="Basic and acidic residues" evidence="1">
    <location>
        <begin position="45"/>
        <end position="55"/>
    </location>
</feature>
<keyword evidence="2" id="KW-1133">Transmembrane helix</keyword>
<feature type="compositionally biased region" description="Basic and acidic residues" evidence="1">
    <location>
        <begin position="11"/>
        <end position="21"/>
    </location>
</feature>
<gene>
    <name evidence="3" type="ORF">HDA32_006020</name>
</gene>
<dbReference type="Proteomes" id="UP000589036">
    <property type="component" value="Unassembled WGS sequence"/>
</dbReference>
<evidence type="ECO:0000313" key="3">
    <source>
        <dbReference type="EMBL" id="NYE50900.1"/>
    </source>
</evidence>
<keyword evidence="4" id="KW-1185">Reference proteome</keyword>
<proteinExistence type="predicted"/>
<name>A0A852UAA4_9ACTN</name>
<protein>
    <recommendedName>
        <fullName evidence="5">DUF3618 domain-containing protein</fullName>
    </recommendedName>
</protein>
<evidence type="ECO:0000256" key="1">
    <source>
        <dbReference type="SAM" id="MobiDB-lite"/>
    </source>
</evidence>
<keyword evidence="2" id="KW-0812">Transmembrane</keyword>
<dbReference type="AlphaFoldDB" id="A0A852UAA4"/>
<evidence type="ECO:0000313" key="4">
    <source>
        <dbReference type="Proteomes" id="UP000589036"/>
    </source>
</evidence>
<evidence type="ECO:0008006" key="5">
    <source>
        <dbReference type="Google" id="ProtNLM"/>
    </source>
</evidence>
<organism evidence="3 4">
    <name type="scientific">Spinactinospora alkalitolerans</name>
    <dbReference type="NCBI Taxonomy" id="687207"/>
    <lineage>
        <taxon>Bacteria</taxon>
        <taxon>Bacillati</taxon>
        <taxon>Actinomycetota</taxon>
        <taxon>Actinomycetes</taxon>
        <taxon>Streptosporangiales</taxon>
        <taxon>Nocardiopsidaceae</taxon>
        <taxon>Spinactinospora</taxon>
    </lineage>
</organism>
<feature type="transmembrane region" description="Helical" evidence="2">
    <location>
        <begin position="76"/>
        <end position="95"/>
    </location>
</feature>
<evidence type="ECO:0000256" key="2">
    <source>
        <dbReference type="SAM" id="Phobius"/>
    </source>
</evidence>
<comment type="caution">
    <text evidence="3">The sequence shown here is derived from an EMBL/GenBank/DDBJ whole genome shotgun (WGS) entry which is preliminary data.</text>
</comment>
<reference evidence="3 4" key="1">
    <citation type="submission" date="2020-07" db="EMBL/GenBank/DDBJ databases">
        <title>Sequencing the genomes of 1000 actinobacteria strains.</title>
        <authorList>
            <person name="Klenk H.-P."/>
        </authorList>
    </citation>
    <scope>NUCLEOTIDE SEQUENCE [LARGE SCALE GENOMIC DNA]</scope>
    <source>
        <strain evidence="3 4">CXB654</strain>
    </source>
</reference>
<dbReference type="EMBL" id="JACCCC010000001">
    <property type="protein sequence ID" value="NYE50900.1"/>
    <property type="molecule type" value="Genomic_DNA"/>
</dbReference>
<sequence length="100" mass="10400">MTQNVSGSQEGRGKQPQEDPDLLRAEIDRTRAELGDTVEALAAKADVKSRAKEGAARAVDSVRTSASEPMTEGRRIAVSVAAGALLAAAAAVVTAKRGRR</sequence>
<accession>A0A852UAA4</accession>
<dbReference type="RefSeq" id="WP_179646307.1">
    <property type="nucleotide sequence ID" value="NZ_BAAAYY010000005.1"/>
</dbReference>
<feature type="region of interest" description="Disordered" evidence="1">
    <location>
        <begin position="1"/>
        <end position="21"/>
    </location>
</feature>
<dbReference type="InterPro" id="IPR022062">
    <property type="entry name" value="DUF3618"/>
</dbReference>
<feature type="region of interest" description="Disordered" evidence="1">
    <location>
        <begin position="45"/>
        <end position="71"/>
    </location>
</feature>